<evidence type="ECO:0000313" key="2">
    <source>
        <dbReference type="Proteomes" id="UP000029646"/>
    </source>
</evidence>
<reference evidence="1 2" key="1">
    <citation type="journal article" date="2014" name="Genome Announc.">
        <title>Draft Genome Sequence of Marine Flavobacterium Jejuia pallidilutea Strain 11shimoA1 and Pigmentation Mutants.</title>
        <authorList>
            <person name="Takatani N."/>
            <person name="Nakanishi M."/>
            <person name="Meirelles P."/>
            <person name="Mino S."/>
            <person name="Suda W."/>
            <person name="Oshima K."/>
            <person name="Hattori M."/>
            <person name="Ohkuma M."/>
            <person name="Hosokawa M."/>
            <person name="Miyashita K."/>
            <person name="Thompson F.L."/>
            <person name="Niwa A."/>
            <person name="Sawabe T."/>
            <person name="Sawabe T."/>
        </authorList>
    </citation>
    <scope>NUCLEOTIDE SEQUENCE [LARGE SCALE GENOMIC DNA]</scope>
    <source>
        <strain evidence="2">JCM19302</strain>
    </source>
</reference>
<dbReference type="Proteomes" id="UP000029646">
    <property type="component" value="Unassembled WGS sequence"/>
</dbReference>
<organism evidence="1 2">
    <name type="scientific">Jejuia pallidilutea</name>
    <dbReference type="NCBI Taxonomy" id="504487"/>
    <lineage>
        <taxon>Bacteria</taxon>
        <taxon>Pseudomonadati</taxon>
        <taxon>Bacteroidota</taxon>
        <taxon>Flavobacteriia</taxon>
        <taxon>Flavobacteriales</taxon>
        <taxon>Flavobacteriaceae</taxon>
        <taxon>Jejuia</taxon>
    </lineage>
</organism>
<dbReference type="AlphaFoldDB" id="A0A090W5R1"/>
<accession>A0A090W5R1</accession>
<proteinExistence type="predicted"/>
<sequence length="60" mass="6811">MALLVCRSNRLWTKADHNILDHVKGLVGEKIKFIINGVDIKEVETVLGELPNNDQKLELE</sequence>
<name>A0A090W5R1_9FLAO</name>
<comment type="caution">
    <text evidence="1">The sequence shown here is derived from an EMBL/GenBank/DDBJ whole genome shotgun (WGS) entry which is preliminary data.</text>
</comment>
<dbReference type="EMBL" id="BBNS01000013">
    <property type="protein sequence ID" value="GAL71533.1"/>
    <property type="molecule type" value="Genomic_DNA"/>
</dbReference>
<protein>
    <submittedName>
        <fullName evidence="1">Uncharacterized protein</fullName>
    </submittedName>
</protein>
<dbReference type="RefSeq" id="WP_042248647.1">
    <property type="nucleotide sequence ID" value="NZ_BBNS01000013.1"/>
</dbReference>
<evidence type="ECO:0000313" key="1">
    <source>
        <dbReference type="EMBL" id="GAL71533.1"/>
    </source>
</evidence>
<gene>
    <name evidence="1" type="ORF">JCM19302_1702</name>
</gene>